<proteinExistence type="inferred from homology"/>
<dbReference type="GO" id="GO:0005524">
    <property type="term" value="F:ATP binding"/>
    <property type="evidence" value="ECO:0007669"/>
    <property type="project" value="UniProtKB-UniRule"/>
</dbReference>
<evidence type="ECO:0000256" key="3">
    <source>
        <dbReference type="ARBA" id="ARBA00022705"/>
    </source>
</evidence>
<dbReference type="GO" id="GO:0006269">
    <property type="term" value="P:DNA replication, synthesis of primer"/>
    <property type="evidence" value="ECO:0007669"/>
    <property type="project" value="UniProtKB-UniRule"/>
</dbReference>
<evidence type="ECO:0000259" key="13">
    <source>
        <dbReference type="PROSITE" id="PS51199"/>
    </source>
</evidence>
<dbReference type="Pfam" id="PF03796">
    <property type="entry name" value="DnaB_C"/>
    <property type="match status" value="1"/>
</dbReference>
<dbReference type="Gene3D" id="1.10.860.10">
    <property type="entry name" value="DNAb Helicase, Chain A"/>
    <property type="match status" value="1"/>
</dbReference>
<keyword evidence="9" id="KW-0413">Isomerase</keyword>
<dbReference type="KEGG" id="mhs:MOS_265"/>
<evidence type="ECO:0000256" key="8">
    <source>
        <dbReference type="ARBA" id="ARBA00023125"/>
    </source>
</evidence>
<evidence type="ECO:0000256" key="5">
    <source>
        <dbReference type="ARBA" id="ARBA00022801"/>
    </source>
</evidence>
<protein>
    <recommendedName>
        <fullName evidence="11 12">Replicative DNA helicase</fullName>
        <ecNumber evidence="11 12">5.6.2.3</ecNumber>
    </recommendedName>
</protein>
<dbReference type="SUPFAM" id="SSF52540">
    <property type="entry name" value="P-loop containing nucleoside triphosphate hydrolases"/>
    <property type="match status" value="1"/>
</dbReference>
<dbReference type="Gene3D" id="3.40.50.300">
    <property type="entry name" value="P-loop containing nucleotide triphosphate hydrolases"/>
    <property type="match status" value="1"/>
</dbReference>
<keyword evidence="2 12" id="KW-0639">Primosome</keyword>
<evidence type="ECO:0000256" key="4">
    <source>
        <dbReference type="ARBA" id="ARBA00022741"/>
    </source>
</evidence>
<dbReference type="GO" id="GO:0005829">
    <property type="term" value="C:cytosol"/>
    <property type="evidence" value="ECO:0007669"/>
    <property type="project" value="TreeGrafter"/>
</dbReference>
<evidence type="ECO:0000313" key="14">
    <source>
        <dbReference type="EMBL" id="AFX74192.1"/>
    </source>
</evidence>
<keyword evidence="8 12" id="KW-0238">DNA-binding</keyword>
<dbReference type="GO" id="GO:0016787">
    <property type="term" value="F:hydrolase activity"/>
    <property type="evidence" value="ECO:0007669"/>
    <property type="project" value="UniProtKB-KW"/>
</dbReference>
<dbReference type="InterPro" id="IPR016136">
    <property type="entry name" value="DNA_helicase_N/primase_C"/>
</dbReference>
<dbReference type="PROSITE" id="PS51199">
    <property type="entry name" value="SF4_HELICASE"/>
    <property type="match status" value="1"/>
</dbReference>
<dbReference type="EMBL" id="CP003914">
    <property type="protein sequence ID" value="AFX74192.1"/>
    <property type="molecule type" value="Genomic_DNA"/>
</dbReference>
<dbReference type="AlphaFoldDB" id="A0AAI8AMI7"/>
<feature type="domain" description="SF4 helicase" evidence="13">
    <location>
        <begin position="121"/>
        <end position="392"/>
    </location>
</feature>
<dbReference type="GO" id="GO:0003677">
    <property type="term" value="F:DNA binding"/>
    <property type="evidence" value="ECO:0007669"/>
    <property type="project" value="UniProtKB-UniRule"/>
</dbReference>
<evidence type="ECO:0000256" key="10">
    <source>
        <dbReference type="ARBA" id="ARBA00048954"/>
    </source>
</evidence>
<evidence type="ECO:0000256" key="2">
    <source>
        <dbReference type="ARBA" id="ARBA00022515"/>
    </source>
</evidence>
<keyword evidence="3 12" id="KW-0235">DNA replication</keyword>
<sequence length="403" mass="46089">MESTKTFDINLLINELSRTNKLQQAGGEQYILSLSLDEYVVEAEIIEYIKKISEATKLRKILEIFEQSKKEISQGKKLSDDIIDEFQEKMNQIISINAKQDFDSIAQVAQDLLTMLRNQQYSYDIKGITTGFDKLNHMTSGLQKGDLIILAARPSMGKTAFALNLAKNACDAKKNVVFFSLEMSSQQLVARLLSLETMIDASIFKKPGALTKDHWIRIKASIDNKINKYNLLIEDSGTIKLNEMIWKLQRLKRKKEQIDLIIIDYLQLINSSSKTRNENRQVEVSIISRKLKQLARELDTPIIALSQLSREVEKREKKTPQLSDLRESGSIEQDADIVMFLHRESYYASKKTNDNIQDSQLIIAKHRNGPIGEISMSFDLATGNFFEKSNSLQSFENKDDYGE</sequence>
<dbReference type="EC" id="5.6.2.3" evidence="11 12"/>
<accession>A0AAI8AMI7</accession>
<evidence type="ECO:0000256" key="11">
    <source>
        <dbReference type="NCBIfam" id="TIGR00665"/>
    </source>
</evidence>
<dbReference type="InterPro" id="IPR036185">
    <property type="entry name" value="DNA_heli_DnaB-like_N_sf"/>
</dbReference>
<evidence type="ECO:0000256" key="9">
    <source>
        <dbReference type="ARBA" id="ARBA00023235"/>
    </source>
</evidence>
<evidence type="ECO:0000256" key="7">
    <source>
        <dbReference type="ARBA" id="ARBA00022840"/>
    </source>
</evidence>
<dbReference type="NCBIfam" id="TIGR00665">
    <property type="entry name" value="DnaB"/>
    <property type="match status" value="1"/>
</dbReference>
<evidence type="ECO:0000256" key="12">
    <source>
        <dbReference type="RuleBase" id="RU362085"/>
    </source>
</evidence>
<keyword evidence="4 12" id="KW-0547">Nucleotide-binding</keyword>
<dbReference type="SUPFAM" id="SSF48024">
    <property type="entry name" value="N-terminal domain of DnaB helicase"/>
    <property type="match status" value="1"/>
</dbReference>
<gene>
    <name evidence="14" type="ORF">MOS_265</name>
</gene>
<evidence type="ECO:0000256" key="1">
    <source>
        <dbReference type="ARBA" id="ARBA00008428"/>
    </source>
</evidence>
<dbReference type="CDD" id="cd00984">
    <property type="entry name" value="DnaB_C"/>
    <property type="match status" value="1"/>
</dbReference>
<organism evidence="14 15">
    <name type="scientific">Mesomycoplasma hyorhinis SK76</name>
    <dbReference type="NCBI Taxonomy" id="1118964"/>
    <lineage>
        <taxon>Bacteria</taxon>
        <taxon>Bacillati</taxon>
        <taxon>Mycoplasmatota</taxon>
        <taxon>Mycoplasmoidales</taxon>
        <taxon>Metamycoplasmataceae</taxon>
        <taxon>Mesomycoplasma</taxon>
    </lineage>
</organism>
<dbReference type="Proteomes" id="UP000009399">
    <property type="component" value="Chromosome"/>
</dbReference>
<dbReference type="PANTHER" id="PTHR30153:SF2">
    <property type="entry name" value="REPLICATIVE DNA HELICASE"/>
    <property type="match status" value="1"/>
</dbReference>
<dbReference type="InterPro" id="IPR007694">
    <property type="entry name" value="DNA_helicase_DnaB-like_C"/>
</dbReference>
<reference evidence="14 15" key="1">
    <citation type="journal article" date="2013" name="Genome Announc.">
        <title>Complete Genome Sequence of Mycoplasma hyorhinis Strain SK76.</title>
        <authorList>
            <person name="Goodison S."/>
            <person name="Urquidi V."/>
            <person name="Kumar D."/>
            <person name="Reyes L."/>
            <person name="Rosser C.J."/>
        </authorList>
    </citation>
    <scope>NUCLEOTIDE SEQUENCE [LARGE SCALE GENOMIC DNA]</scope>
    <source>
        <strain evidence="14 15">SK76</strain>
    </source>
</reference>
<comment type="similarity">
    <text evidence="1 12">Belongs to the helicase family. DnaB subfamily.</text>
</comment>
<dbReference type="InterPro" id="IPR027417">
    <property type="entry name" value="P-loop_NTPase"/>
</dbReference>
<dbReference type="PANTHER" id="PTHR30153">
    <property type="entry name" value="REPLICATIVE DNA HELICASE DNAB"/>
    <property type="match status" value="1"/>
</dbReference>
<dbReference type="GO" id="GO:0043139">
    <property type="term" value="F:5'-3' DNA helicase activity"/>
    <property type="evidence" value="ECO:0007669"/>
    <property type="project" value="UniProtKB-EC"/>
</dbReference>
<keyword evidence="7 12" id="KW-0067">ATP-binding</keyword>
<dbReference type="GO" id="GO:1990077">
    <property type="term" value="C:primosome complex"/>
    <property type="evidence" value="ECO:0007669"/>
    <property type="project" value="UniProtKB-UniRule"/>
</dbReference>
<comment type="catalytic activity">
    <reaction evidence="10 12">
        <text>ATP + H2O = ADP + phosphate + H(+)</text>
        <dbReference type="Rhea" id="RHEA:13065"/>
        <dbReference type="ChEBI" id="CHEBI:15377"/>
        <dbReference type="ChEBI" id="CHEBI:15378"/>
        <dbReference type="ChEBI" id="CHEBI:30616"/>
        <dbReference type="ChEBI" id="CHEBI:43474"/>
        <dbReference type="ChEBI" id="CHEBI:456216"/>
        <dbReference type="EC" id="5.6.2.3"/>
    </reaction>
</comment>
<evidence type="ECO:0000256" key="6">
    <source>
        <dbReference type="ARBA" id="ARBA00022806"/>
    </source>
</evidence>
<keyword evidence="5 12" id="KW-0378">Hydrolase</keyword>
<keyword evidence="6 12" id="KW-0347">Helicase</keyword>
<name>A0AAI8AMI7_MESHY</name>
<comment type="function">
    <text evidence="12">The main replicative DNA helicase, it participates in initiation and elongation during chromosome replication. Travels ahead of the DNA replisome, separating dsDNA into templates for DNA synthesis. A processive ATP-dependent 5'-3' DNA helicase it has DNA-dependent ATPase activity.</text>
</comment>
<dbReference type="InterPro" id="IPR007692">
    <property type="entry name" value="DNA_helicase_DnaB"/>
</dbReference>
<evidence type="ECO:0000313" key="15">
    <source>
        <dbReference type="Proteomes" id="UP000009399"/>
    </source>
</evidence>